<dbReference type="EMBL" id="CAJVQC010000981">
    <property type="protein sequence ID" value="CAG8485037.1"/>
    <property type="molecule type" value="Genomic_DNA"/>
</dbReference>
<proteinExistence type="predicted"/>
<accession>A0ACA9KP20</accession>
<keyword evidence="2" id="KW-1185">Reference proteome</keyword>
<evidence type="ECO:0000313" key="1">
    <source>
        <dbReference type="EMBL" id="CAG8485037.1"/>
    </source>
</evidence>
<evidence type="ECO:0000313" key="2">
    <source>
        <dbReference type="Proteomes" id="UP000789920"/>
    </source>
</evidence>
<gene>
    <name evidence="1" type="ORF">RPERSI_LOCUS1146</name>
</gene>
<name>A0ACA9KP20_9GLOM</name>
<dbReference type="Proteomes" id="UP000789920">
    <property type="component" value="Unassembled WGS sequence"/>
</dbReference>
<sequence>MAANDPKLITLALLHHKPRLRFTTLFLDNFEVSWEKETCRARARNPNLDPYMLARRCFVGFNKDFWNAHLMLGEDSTELIWVSRPLTKQELEDEDPDKAALAIATNPCALKLLAEFLKLGGKEVPKKRENRIKIVEWLRYYGVIAELEGREMIVTRDWSESQIKKAKLFFHPYVVAMRNMHSIEAPIHIKVEASIAEYTAIKIGAPRTKLILELESYVKALMLNDLPPHDPRDVFVLNVGFTVQFDEDKPWTSCFPTHKASDYATLRLSLKRISIPAEARYYDIKPLKFDPELMHAVYLENNNVRERKALTSLMQIVDSYDPGKNPYTVETFLKQQGLTKLSKLMKTIGSHYAREKDVHQLQGGHHKSDGFCGGGNYDIPEYLMDVYAKYMLNMQVENAGYLQTMMWSGGPPTFFFNSIHNAAYSLTALTIKPGTPMLMGGDDSAINDYVVPRDKHKVKKYFKLIATTDYGHFPEFCGWKLTPFRAIKSPKKQNMPTSWATGCTKYGADVPTVNQPHVHQPKGLFATG</sequence>
<comment type="caution">
    <text evidence="1">The sequence shown here is derived from an EMBL/GenBank/DDBJ whole genome shotgun (WGS) entry which is preliminary data.</text>
</comment>
<reference evidence="1" key="1">
    <citation type="submission" date="2021-06" db="EMBL/GenBank/DDBJ databases">
        <authorList>
            <person name="Kallberg Y."/>
            <person name="Tangrot J."/>
            <person name="Rosling A."/>
        </authorList>
    </citation>
    <scope>NUCLEOTIDE SEQUENCE</scope>
    <source>
        <strain evidence="1">MA461A</strain>
    </source>
</reference>
<organism evidence="1 2">
    <name type="scientific">Racocetra persica</name>
    <dbReference type="NCBI Taxonomy" id="160502"/>
    <lineage>
        <taxon>Eukaryota</taxon>
        <taxon>Fungi</taxon>
        <taxon>Fungi incertae sedis</taxon>
        <taxon>Mucoromycota</taxon>
        <taxon>Glomeromycotina</taxon>
        <taxon>Glomeromycetes</taxon>
        <taxon>Diversisporales</taxon>
        <taxon>Gigasporaceae</taxon>
        <taxon>Racocetra</taxon>
    </lineage>
</organism>
<protein>
    <submittedName>
        <fullName evidence="1">32159_t:CDS:1</fullName>
    </submittedName>
</protein>